<dbReference type="AlphaFoldDB" id="A0A1H3I6X4"/>
<dbReference type="OrthoDB" id="9806027at2"/>
<proteinExistence type="predicted"/>
<dbReference type="GO" id="GO:0000287">
    <property type="term" value="F:magnesium ion binding"/>
    <property type="evidence" value="ECO:0007669"/>
    <property type="project" value="TreeGrafter"/>
</dbReference>
<dbReference type="PANTHER" id="PTHR10000">
    <property type="entry name" value="PHOSPHOSERINE PHOSPHATASE"/>
    <property type="match status" value="1"/>
</dbReference>
<evidence type="ECO:0000313" key="2">
    <source>
        <dbReference type="Proteomes" id="UP000198935"/>
    </source>
</evidence>
<dbReference type="SFLD" id="SFLDG01140">
    <property type="entry name" value="C2.B:_Phosphomannomutase_and_P"/>
    <property type="match status" value="1"/>
</dbReference>
<gene>
    <name evidence="1" type="ORF">SAMN05421736_101724</name>
</gene>
<dbReference type="Proteomes" id="UP000198935">
    <property type="component" value="Unassembled WGS sequence"/>
</dbReference>
<accession>A0A1H3I6X4</accession>
<dbReference type="EMBL" id="FNPI01000001">
    <property type="protein sequence ID" value="SDY22959.1"/>
    <property type="molecule type" value="Genomic_DNA"/>
</dbReference>
<dbReference type="PROSITE" id="PS01228">
    <property type="entry name" value="COF_1"/>
    <property type="match status" value="1"/>
</dbReference>
<dbReference type="SUPFAM" id="SSF56784">
    <property type="entry name" value="HAD-like"/>
    <property type="match status" value="1"/>
</dbReference>
<evidence type="ECO:0008006" key="3">
    <source>
        <dbReference type="Google" id="ProtNLM"/>
    </source>
</evidence>
<dbReference type="NCBIfam" id="TIGR01484">
    <property type="entry name" value="HAD-SF-IIB"/>
    <property type="match status" value="1"/>
</dbReference>
<dbReference type="GO" id="GO:0005829">
    <property type="term" value="C:cytosol"/>
    <property type="evidence" value="ECO:0007669"/>
    <property type="project" value="TreeGrafter"/>
</dbReference>
<dbReference type="GO" id="GO:0016791">
    <property type="term" value="F:phosphatase activity"/>
    <property type="evidence" value="ECO:0007669"/>
    <property type="project" value="TreeGrafter"/>
</dbReference>
<dbReference type="CDD" id="cd07516">
    <property type="entry name" value="HAD_Pase"/>
    <property type="match status" value="1"/>
</dbReference>
<protein>
    <recommendedName>
        <fullName evidence="3">Cof subfamily protein (Haloacid dehalogenase superfamily)/HAD superfamily hydrolase (TIGR01484 family)</fullName>
    </recommendedName>
</protein>
<dbReference type="InterPro" id="IPR023214">
    <property type="entry name" value="HAD_sf"/>
</dbReference>
<sequence length="289" mass="31923">MKLIATDLDGTLLNERGEVSEENAQAIKKAVSKGIKFVVATGRSYDAANKPLQDAGLSCPIICLNGANTYDSKKTLIRSVPMDNAVCQKILTTCEDAGMYIEIFTNQGGYSVSREYFMEVLVDIIKSINSDATEEDVRAYAEQRFQNEHVQFIDHFEPVLANPDVEIYKFLSFSFHKEVLKEVSDKLSAEDGVVITSSGHINLEFNHPDAQKGIALEMLANSMGISMEDVMALGDNFNDKSMLERAGRGVAMENAPEAIKTVCRYTTKSNDENGVAHAIEEMLKEMIIS</sequence>
<reference evidence="2" key="1">
    <citation type="submission" date="2016-10" db="EMBL/GenBank/DDBJ databases">
        <authorList>
            <person name="Varghese N."/>
            <person name="Submissions S."/>
        </authorList>
    </citation>
    <scope>NUCLEOTIDE SEQUENCE [LARGE SCALE GENOMIC DNA]</scope>
    <source>
        <strain evidence="2">SP</strain>
    </source>
</reference>
<dbReference type="SFLD" id="SFLDG01144">
    <property type="entry name" value="C2.B.4:_PGP_Like"/>
    <property type="match status" value="1"/>
</dbReference>
<dbReference type="Gene3D" id="3.40.50.1000">
    <property type="entry name" value="HAD superfamily/HAD-like"/>
    <property type="match status" value="1"/>
</dbReference>
<dbReference type="PROSITE" id="PS01229">
    <property type="entry name" value="COF_2"/>
    <property type="match status" value="1"/>
</dbReference>
<keyword evidence="2" id="KW-1185">Reference proteome</keyword>
<dbReference type="STRING" id="1503961.SAMN05421736_101724"/>
<dbReference type="Pfam" id="PF08282">
    <property type="entry name" value="Hydrolase_3"/>
    <property type="match status" value="1"/>
</dbReference>
<dbReference type="Gene3D" id="3.30.1240.10">
    <property type="match status" value="1"/>
</dbReference>
<dbReference type="NCBIfam" id="TIGR00099">
    <property type="entry name" value="Cof-subfamily"/>
    <property type="match status" value="1"/>
</dbReference>
<dbReference type="PANTHER" id="PTHR10000:SF55">
    <property type="entry name" value="5-AMINO-6-(5-PHOSPHO-D-RIBITYLAMINO)URACIL PHOSPHATASE YCSE"/>
    <property type="match status" value="1"/>
</dbReference>
<organism evidence="1 2">
    <name type="scientific">Evansella caseinilytica</name>
    <dbReference type="NCBI Taxonomy" id="1503961"/>
    <lineage>
        <taxon>Bacteria</taxon>
        <taxon>Bacillati</taxon>
        <taxon>Bacillota</taxon>
        <taxon>Bacilli</taxon>
        <taxon>Bacillales</taxon>
        <taxon>Bacillaceae</taxon>
        <taxon>Evansella</taxon>
    </lineage>
</organism>
<dbReference type="InterPro" id="IPR006379">
    <property type="entry name" value="HAD-SF_hydro_IIB"/>
</dbReference>
<evidence type="ECO:0000313" key="1">
    <source>
        <dbReference type="EMBL" id="SDY22959.1"/>
    </source>
</evidence>
<dbReference type="SFLD" id="SFLDS00003">
    <property type="entry name" value="Haloacid_Dehalogenase"/>
    <property type="match status" value="1"/>
</dbReference>
<dbReference type="InterPro" id="IPR000150">
    <property type="entry name" value="Cof"/>
</dbReference>
<name>A0A1H3I6X4_9BACI</name>
<dbReference type="InterPro" id="IPR036412">
    <property type="entry name" value="HAD-like_sf"/>
</dbReference>